<reference evidence="1" key="1">
    <citation type="journal article" date="2023" name="Mol. Phylogenet. Evol.">
        <title>Genome-scale phylogeny and comparative genomics of the fungal order Sordariales.</title>
        <authorList>
            <person name="Hensen N."/>
            <person name="Bonometti L."/>
            <person name="Westerberg I."/>
            <person name="Brannstrom I.O."/>
            <person name="Guillou S."/>
            <person name="Cros-Aarteil S."/>
            <person name="Calhoun S."/>
            <person name="Haridas S."/>
            <person name="Kuo A."/>
            <person name="Mondo S."/>
            <person name="Pangilinan J."/>
            <person name="Riley R."/>
            <person name="LaButti K."/>
            <person name="Andreopoulos B."/>
            <person name="Lipzen A."/>
            <person name="Chen C."/>
            <person name="Yan M."/>
            <person name="Daum C."/>
            <person name="Ng V."/>
            <person name="Clum A."/>
            <person name="Steindorff A."/>
            <person name="Ohm R.A."/>
            <person name="Martin F."/>
            <person name="Silar P."/>
            <person name="Natvig D.O."/>
            <person name="Lalanne C."/>
            <person name="Gautier V."/>
            <person name="Ament-Velasquez S.L."/>
            <person name="Kruys A."/>
            <person name="Hutchinson M.I."/>
            <person name="Powell A.J."/>
            <person name="Barry K."/>
            <person name="Miller A.N."/>
            <person name="Grigoriev I.V."/>
            <person name="Debuchy R."/>
            <person name="Gladieux P."/>
            <person name="Hiltunen Thoren M."/>
            <person name="Johannesson H."/>
        </authorList>
    </citation>
    <scope>NUCLEOTIDE SEQUENCE</scope>
    <source>
        <strain evidence="1">CBS 955.72</strain>
    </source>
</reference>
<comment type="caution">
    <text evidence="1">The sequence shown here is derived from an EMBL/GenBank/DDBJ whole genome shotgun (WGS) entry which is preliminary data.</text>
</comment>
<proteinExistence type="predicted"/>
<feature type="non-terminal residue" evidence="1">
    <location>
        <position position="1"/>
    </location>
</feature>
<evidence type="ECO:0000313" key="2">
    <source>
        <dbReference type="Proteomes" id="UP001275084"/>
    </source>
</evidence>
<sequence length="129" mass="14628">FGNESGLLFSRIPLLIHESAHLFLFADIREWVSQMGLTRNAPSTGSSRYKGIGIRSKEGDSGILPRPPRWAKNHLPTLVIEAGNSELFRELHTKDWWFDNSPPGPNGNVRIAVLIKLERQTGHIFVEQW</sequence>
<protein>
    <submittedName>
        <fullName evidence="1">Uncharacterized protein</fullName>
    </submittedName>
</protein>
<keyword evidence="2" id="KW-1185">Reference proteome</keyword>
<dbReference type="AlphaFoldDB" id="A0AAJ0HH75"/>
<accession>A0AAJ0HH75</accession>
<gene>
    <name evidence="1" type="ORF">B0T25DRAFT_440965</name>
</gene>
<name>A0AAJ0HH75_9PEZI</name>
<dbReference type="EMBL" id="JAUIQD010000004">
    <property type="protein sequence ID" value="KAK3352618.1"/>
    <property type="molecule type" value="Genomic_DNA"/>
</dbReference>
<dbReference type="Proteomes" id="UP001275084">
    <property type="component" value="Unassembled WGS sequence"/>
</dbReference>
<feature type="non-terminal residue" evidence="1">
    <location>
        <position position="129"/>
    </location>
</feature>
<reference evidence="1" key="2">
    <citation type="submission" date="2023-06" db="EMBL/GenBank/DDBJ databases">
        <authorList>
            <consortium name="Lawrence Berkeley National Laboratory"/>
            <person name="Haridas S."/>
            <person name="Hensen N."/>
            <person name="Bonometti L."/>
            <person name="Westerberg I."/>
            <person name="Brannstrom I.O."/>
            <person name="Guillou S."/>
            <person name="Cros-Aarteil S."/>
            <person name="Calhoun S."/>
            <person name="Kuo A."/>
            <person name="Mondo S."/>
            <person name="Pangilinan J."/>
            <person name="Riley R."/>
            <person name="Labutti K."/>
            <person name="Andreopoulos B."/>
            <person name="Lipzen A."/>
            <person name="Chen C."/>
            <person name="Yanf M."/>
            <person name="Daum C."/>
            <person name="Ng V."/>
            <person name="Clum A."/>
            <person name="Steindorff A."/>
            <person name="Ohm R."/>
            <person name="Martin F."/>
            <person name="Silar P."/>
            <person name="Natvig D."/>
            <person name="Lalanne C."/>
            <person name="Gautier V."/>
            <person name="Ament-Velasquez S.L."/>
            <person name="Kruys A."/>
            <person name="Hutchinson M.I."/>
            <person name="Powell A.J."/>
            <person name="Barry K."/>
            <person name="Miller A.N."/>
            <person name="Grigoriev I.V."/>
            <person name="Debuchy R."/>
            <person name="Gladieux P."/>
            <person name="Thoren M.H."/>
            <person name="Johannesson H."/>
        </authorList>
    </citation>
    <scope>NUCLEOTIDE SEQUENCE</scope>
    <source>
        <strain evidence="1">CBS 955.72</strain>
    </source>
</reference>
<organism evidence="1 2">
    <name type="scientific">Lasiosphaeria hispida</name>
    <dbReference type="NCBI Taxonomy" id="260671"/>
    <lineage>
        <taxon>Eukaryota</taxon>
        <taxon>Fungi</taxon>
        <taxon>Dikarya</taxon>
        <taxon>Ascomycota</taxon>
        <taxon>Pezizomycotina</taxon>
        <taxon>Sordariomycetes</taxon>
        <taxon>Sordariomycetidae</taxon>
        <taxon>Sordariales</taxon>
        <taxon>Lasiosphaeriaceae</taxon>
        <taxon>Lasiosphaeria</taxon>
    </lineage>
</organism>
<evidence type="ECO:0000313" key="1">
    <source>
        <dbReference type="EMBL" id="KAK3352618.1"/>
    </source>
</evidence>